<evidence type="ECO:0000256" key="6">
    <source>
        <dbReference type="ARBA" id="ARBA00023163"/>
    </source>
</evidence>
<feature type="domain" description="SpoVT-AbrB" evidence="8">
    <location>
        <begin position="70"/>
        <end position="113"/>
    </location>
</feature>
<evidence type="ECO:0000313" key="10">
    <source>
        <dbReference type="Proteomes" id="UP000034293"/>
    </source>
</evidence>
<name>A0A0G0VIU0_9BACT</name>
<dbReference type="EMBL" id="LBZA01000043">
    <property type="protein sequence ID" value="KKR62632.1"/>
    <property type="molecule type" value="Genomic_DNA"/>
</dbReference>
<evidence type="ECO:0000256" key="5">
    <source>
        <dbReference type="ARBA" id="ARBA00023125"/>
    </source>
</evidence>
<evidence type="ECO:0000256" key="1">
    <source>
        <dbReference type="ARBA" id="ARBA00013860"/>
    </source>
</evidence>
<dbReference type="PANTHER" id="PTHR34701">
    <property type="entry name" value="TRANSCRIPTIONAL REGULATOR MRAZ"/>
    <property type="match status" value="1"/>
</dbReference>
<organism evidence="9 10">
    <name type="scientific">Candidatus Woesebacteria bacterium GW2011_GWA1_40_43</name>
    <dbReference type="NCBI Taxonomy" id="1618553"/>
    <lineage>
        <taxon>Bacteria</taxon>
        <taxon>Candidatus Woeseibacteriota</taxon>
    </lineage>
</organism>
<evidence type="ECO:0000313" key="9">
    <source>
        <dbReference type="EMBL" id="KKR62632.1"/>
    </source>
</evidence>
<comment type="similarity">
    <text evidence="7">Belongs to the MraZ family.</text>
</comment>
<reference evidence="9 10" key="1">
    <citation type="journal article" date="2015" name="Nature">
        <title>rRNA introns, odd ribosomes, and small enigmatic genomes across a large radiation of phyla.</title>
        <authorList>
            <person name="Brown C.T."/>
            <person name="Hug L.A."/>
            <person name="Thomas B.C."/>
            <person name="Sharon I."/>
            <person name="Castelle C.J."/>
            <person name="Singh A."/>
            <person name="Wilkins M.J."/>
            <person name="Williams K.H."/>
            <person name="Banfield J.F."/>
        </authorList>
    </citation>
    <scope>NUCLEOTIDE SEQUENCE [LARGE SCALE GENOMIC DNA]</scope>
</reference>
<dbReference type="SUPFAM" id="SSF89447">
    <property type="entry name" value="AbrB/MazE/MraZ-like"/>
    <property type="match status" value="1"/>
</dbReference>
<keyword evidence="6 7" id="KW-0804">Transcription</keyword>
<dbReference type="GO" id="GO:0003700">
    <property type="term" value="F:DNA-binding transcription factor activity"/>
    <property type="evidence" value="ECO:0007669"/>
    <property type="project" value="UniProtKB-UniRule"/>
</dbReference>
<comment type="caution">
    <text evidence="9">The sequence shown here is derived from an EMBL/GenBank/DDBJ whole genome shotgun (WGS) entry which is preliminary data.</text>
</comment>
<protein>
    <recommendedName>
        <fullName evidence="1 7">Transcriptional regulator MraZ</fullName>
    </recommendedName>
</protein>
<sequence length="138" mass="15846">MSVTSGKRISIPSVFRENLGKELILSQWYEECLVLVGKSSLNTLLGRVTGDQRTIIEPIRKTEHFIFASSYEVVPDDQGRIVVPDRLVAYANLKDQVYFLGVGDRVEIWNKEIWEEREKEVAKDAASYIEDLAKRNEK</sequence>
<evidence type="ECO:0000256" key="4">
    <source>
        <dbReference type="ARBA" id="ARBA00023015"/>
    </source>
</evidence>
<keyword evidence="5 7" id="KW-0238">DNA-binding</keyword>
<dbReference type="PROSITE" id="PS51740">
    <property type="entry name" value="SPOVT_ABRB"/>
    <property type="match status" value="1"/>
</dbReference>
<evidence type="ECO:0000256" key="7">
    <source>
        <dbReference type="HAMAP-Rule" id="MF_01008"/>
    </source>
</evidence>
<dbReference type="InterPro" id="IPR035644">
    <property type="entry name" value="MraZ_C"/>
</dbReference>
<dbReference type="InterPro" id="IPR007159">
    <property type="entry name" value="SpoVT-AbrB_dom"/>
</dbReference>
<dbReference type="AlphaFoldDB" id="A0A0G0VIU0"/>
<dbReference type="Pfam" id="PF02381">
    <property type="entry name" value="MraZ"/>
    <property type="match status" value="1"/>
</dbReference>
<evidence type="ECO:0000256" key="2">
    <source>
        <dbReference type="ARBA" id="ARBA00022490"/>
    </source>
</evidence>
<dbReference type="GO" id="GO:0005737">
    <property type="term" value="C:cytoplasm"/>
    <property type="evidence" value="ECO:0007669"/>
    <property type="project" value="UniProtKB-UniRule"/>
</dbReference>
<dbReference type="InterPro" id="IPR037914">
    <property type="entry name" value="SpoVT-AbrB_sf"/>
</dbReference>
<dbReference type="InterPro" id="IPR020603">
    <property type="entry name" value="MraZ_dom"/>
</dbReference>
<keyword evidence="4 7" id="KW-0805">Transcription regulation</keyword>
<keyword evidence="3" id="KW-0677">Repeat</keyword>
<dbReference type="GO" id="GO:0000976">
    <property type="term" value="F:transcription cis-regulatory region binding"/>
    <property type="evidence" value="ECO:0007669"/>
    <property type="project" value="TreeGrafter"/>
</dbReference>
<dbReference type="InterPro" id="IPR003444">
    <property type="entry name" value="MraZ"/>
</dbReference>
<dbReference type="InterPro" id="IPR038619">
    <property type="entry name" value="MraZ_sf"/>
</dbReference>
<evidence type="ECO:0000256" key="3">
    <source>
        <dbReference type="ARBA" id="ARBA00022737"/>
    </source>
</evidence>
<gene>
    <name evidence="7" type="primary">mraZ</name>
    <name evidence="9" type="ORF">UU02_C0043G0006</name>
</gene>
<dbReference type="HAMAP" id="MF_01008">
    <property type="entry name" value="MraZ"/>
    <property type="match status" value="1"/>
</dbReference>
<dbReference type="CDD" id="cd16321">
    <property type="entry name" value="MraZ_C"/>
    <property type="match status" value="1"/>
</dbReference>
<dbReference type="GO" id="GO:2000143">
    <property type="term" value="P:negative regulation of DNA-templated transcription initiation"/>
    <property type="evidence" value="ECO:0007669"/>
    <property type="project" value="TreeGrafter"/>
</dbReference>
<evidence type="ECO:0000259" key="8">
    <source>
        <dbReference type="PROSITE" id="PS51740"/>
    </source>
</evidence>
<dbReference type="GO" id="GO:0009295">
    <property type="term" value="C:nucleoid"/>
    <property type="evidence" value="ECO:0007669"/>
    <property type="project" value="UniProtKB-SubCell"/>
</dbReference>
<keyword evidence="2 7" id="KW-0963">Cytoplasm</keyword>
<comment type="subcellular location">
    <subcellularLocation>
        <location evidence="7">Cytoplasm</location>
        <location evidence="7">Nucleoid</location>
    </subcellularLocation>
</comment>
<comment type="subunit">
    <text evidence="7">Forms oligomers.</text>
</comment>
<dbReference type="Proteomes" id="UP000034293">
    <property type="component" value="Unassembled WGS sequence"/>
</dbReference>
<dbReference type="PANTHER" id="PTHR34701:SF1">
    <property type="entry name" value="TRANSCRIPTIONAL REGULATOR MRAZ"/>
    <property type="match status" value="1"/>
</dbReference>
<accession>A0A0G0VIU0</accession>
<dbReference type="Gene3D" id="3.40.1550.20">
    <property type="entry name" value="Transcriptional regulator MraZ domain"/>
    <property type="match status" value="1"/>
</dbReference>
<proteinExistence type="inferred from homology"/>